<accession>A0A2Z6B2V9</accession>
<feature type="transmembrane region" description="Helical" evidence="1">
    <location>
        <begin position="78"/>
        <end position="95"/>
    </location>
</feature>
<feature type="transmembrane region" description="Helical" evidence="1">
    <location>
        <begin position="39"/>
        <end position="58"/>
    </location>
</feature>
<reference evidence="2 3" key="1">
    <citation type="journal article" date="2018" name="Sci. Adv.">
        <title>Multi-heme cytochromes provide a pathway for survival in energy-limited environments.</title>
        <authorList>
            <person name="Deng X."/>
            <person name="Dohmae N."/>
            <person name="Nealson K.H."/>
            <person name="Hashimoto K."/>
            <person name="Okamoto A."/>
        </authorList>
    </citation>
    <scope>NUCLEOTIDE SEQUENCE [LARGE SCALE GENOMIC DNA]</scope>
    <source>
        <strain evidence="2 3">IS5</strain>
    </source>
</reference>
<keyword evidence="1" id="KW-1133">Transmembrane helix</keyword>
<dbReference type="Pfam" id="PF05437">
    <property type="entry name" value="AzlD"/>
    <property type="match status" value="1"/>
</dbReference>
<sequence length="99" mass="10159">MTDATPMLTIAAMAAVTYLTRAAGLFITNRIRITPRAEAFLSAIPGAVLISIIAPAAFTQGPAEALAALGTLAVAAKTRNLPLSMGVGIGLVWALRQVL</sequence>
<keyword evidence="1" id="KW-0812">Transmembrane</keyword>
<dbReference type="KEGG" id="dfl:DFE_3052"/>
<evidence type="ECO:0000313" key="3">
    <source>
        <dbReference type="Proteomes" id="UP000269883"/>
    </source>
</evidence>
<feature type="transmembrane region" description="Helical" evidence="1">
    <location>
        <begin position="6"/>
        <end position="27"/>
    </location>
</feature>
<dbReference type="Proteomes" id="UP000269883">
    <property type="component" value="Chromosome"/>
</dbReference>
<proteinExistence type="predicted"/>
<evidence type="ECO:0000313" key="2">
    <source>
        <dbReference type="EMBL" id="BBD09778.1"/>
    </source>
</evidence>
<dbReference type="OrthoDB" id="5472292at2"/>
<organism evidence="2 3">
    <name type="scientific">Desulfovibrio ferrophilus</name>
    <dbReference type="NCBI Taxonomy" id="241368"/>
    <lineage>
        <taxon>Bacteria</taxon>
        <taxon>Pseudomonadati</taxon>
        <taxon>Thermodesulfobacteriota</taxon>
        <taxon>Desulfovibrionia</taxon>
        <taxon>Desulfovibrionales</taxon>
        <taxon>Desulfovibrionaceae</taxon>
        <taxon>Desulfovibrio</taxon>
    </lineage>
</organism>
<gene>
    <name evidence="2" type="ORF">DFE_3052</name>
</gene>
<keyword evidence="3" id="KW-1185">Reference proteome</keyword>
<dbReference type="AlphaFoldDB" id="A0A2Z6B2V9"/>
<dbReference type="RefSeq" id="WP_126380795.1">
    <property type="nucleotide sequence ID" value="NZ_AP017378.1"/>
</dbReference>
<name>A0A2Z6B2V9_9BACT</name>
<evidence type="ECO:0000256" key="1">
    <source>
        <dbReference type="SAM" id="Phobius"/>
    </source>
</evidence>
<keyword evidence="1" id="KW-0472">Membrane</keyword>
<dbReference type="InterPro" id="IPR008407">
    <property type="entry name" value="Brnchd-chn_aa_trnsp_AzlD"/>
</dbReference>
<protein>
    <submittedName>
        <fullName evidence="2">Branched-chain amino acid transport</fullName>
    </submittedName>
</protein>
<dbReference type="EMBL" id="AP017378">
    <property type="protein sequence ID" value="BBD09778.1"/>
    <property type="molecule type" value="Genomic_DNA"/>
</dbReference>